<dbReference type="Proteomes" id="UP000272015">
    <property type="component" value="Unassembled WGS sequence"/>
</dbReference>
<reference evidence="1 2" key="1">
    <citation type="submission" date="2018-09" db="EMBL/GenBank/DDBJ databases">
        <title>Novel species of Cryobacterium.</title>
        <authorList>
            <person name="Liu Q."/>
            <person name="Xin Y.-H."/>
        </authorList>
    </citation>
    <scope>NUCLEOTIDE SEQUENCE [LARGE SCALE GENOMIC DNA]</scope>
    <source>
        <strain evidence="1 2">Hh39</strain>
    </source>
</reference>
<dbReference type="AlphaFoldDB" id="A0A3A5N082"/>
<comment type="caution">
    <text evidence="1">The sequence shown here is derived from an EMBL/GenBank/DDBJ whole genome shotgun (WGS) entry which is preliminary data.</text>
</comment>
<dbReference type="EMBL" id="QZVS01000056">
    <property type="protein sequence ID" value="RJT90774.1"/>
    <property type="molecule type" value="Genomic_DNA"/>
</dbReference>
<evidence type="ECO:0000313" key="1">
    <source>
        <dbReference type="EMBL" id="RJT90774.1"/>
    </source>
</evidence>
<protein>
    <submittedName>
        <fullName evidence="1">Uncharacterized protein</fullName>
    </submittedName>
</protein>
<organism evidence="1 2">
    <name type="scientific">Cryobacterium melibiosiphilum</name>
    <dbReference type="NCBI Taxonomy" id="995039"/>
    <lineage>
        <taxon>Bacteria</taxon>
        <taxon>Bacillati</taxon>
        <taxon>Actinomycetota</taxon>
        <taxon>Actinomycetes</taxon>
        <taxon>Micrococcales</taxon>
        <taxon>Microbacteriaceae</taxon>
        <taxon>Cryobacterium</taxon>
    </lineage>
</organism>
<gene>
    <name evidence="1" type="ORF">D6T64_03310</name>
</gene>
<dbReference type="RefSeq" id="WP_119971565.1">
    <property type="nucleotide sequence ID" value="NZ_JBHSQA010000030.1"/>
</dbReference>
<evidence type="ECO:0000313" key="2">
    <source>
        <dbReference type="Proteomes" id="UP000272015"/>
    </source>
</evidence>
<keyword evidence="2" id="KW-1185">Reference proteome</keyword>
<proteinExistence type="predicted"/>
<name>A0A3A5N082_9MICO</name>
<accession>A0A3A5N082</accession>
<sequence>MNEQELATHKETLALAAADFASAQARQARAEADKATTALRMRQIDIDEAKERRVERAFEALSMEAALRSAELASAFAEWPTWNDSTSTVTSTDTTSTTQR</sequence>